<dbReference type="InterPro" id="IPR006108">
    <property type="entry name" value="3HC_DH_C"/>
</dbReference>
<dbReference type="OrthoDB" id="51300at2157"/>
<dbReference type="Gene3D" id="1.10.1040.10">
    <property type="entry name" value="N-(1-d-carboxylethyl)-l-norvaline Dehydrogenase, domain 2"/>
    <property type="match status" value="1"/>
</dbReference>
<sequence>MSIKKVGIVGAGTMGSAIAEVFAYNGYNVILKDQTIELAERGRENAKRIIEGYEKISNEKVKKEITKIEGYGIKLTEEQKSSITKSLSVNVPVKEVEERIIVTSKNDEMSDCDLIIEAAFEDQAVKNQIFRELSDFSNNAIIASNTSSLSITEMSKNLKKPENGIIMHFFNPPYLLPLVEVVPSLFTSNETLTAVMDLLHGMKNHRENMVPVLAKEREGFIVNRLLIPFINEASKMLDYGIATEKDIDIAMKKGAGFPMGPFELADMIGIDVVKDVMNVFEKTYGDQYKTSQLIRRMSEAGKLGRKTKEGFYKY</sequence>
<name>Q979P5_THEVO</name>
<dbReference type="SUPFAM" id="SSF48179">
    <property type="entry name" value="6-phosphogluconate dehydrogenase C-terminal domain-like"/>
    <property type="match status" value="1"/>
</dbReference>
<feature type="binding site" evidence="4">
    <location>
        <position position="121"/>
    </location>
    <ligand>
        <name>NAD(+)</name>
        <dbReference type="ChEBI" id="CHEBI:57540"/>
    </ligand>
</feature>
<feature type="domain" description="3-hydroxyacyl-CoA dehydrogenase C-terminal" evidence="5">
    <location>
        <begin position="219"/>
        <end position="314"/>
    </location>
</feature>
<dbReference type="PROSITE" id="PS00067">
    <property type="entry name" value="3HCDH"/>
    <property type="match status" value="1"/>
</dbReference>
<evidence type="ECO:0000313" key="7">
    <source>
        <dbReference type="EMBL" id="BAB60257.1"/>
    </source>
</evidence>
<keyword evidence="8" id="KW-1185">Reference proteome</keyword>
<dbReference type="InterPro" id="IPR006180">
    <property type="entry name" value="3-OHacyl-CoA_DH_CS"/>
</dbReference>
<evidence type="ECO:0000256" key="3">
    <source>
        <dbReference type="PIRSR" id="PIRSR000105-1"/>
    </source>
</evidence>
<feature type="binding site" evidence="4">
    <location>
        <position position="171"/>
    </location>
    <ligand>
        <name>NAD(+)</name>
        <dbReference type="ChEBI" id="CHEBI:57540"/>
    </ligand>
</feature>
<dbReference type="InterPro" id="IPR022694">
    <property type="entry name" value="3-OHacyl-CoA_DH"/>
</dbReference>
<accession>Q979P5</accession>
<feature type="site" description="Important for catalytic activity" evidence="3">
    <location>
        <position position="168"/>
    </location>
</feature>
<keyword evidence="2" id="KW-0560">Oxidoreductase</keyword>
<feature type="binding site" evidence="4">
    <location>
        <begin position="10"/>
        <end position="15"/>
    </location>
    <ligand>
        <name>NAD(+)</name>
        <dbReference type="ChEBI" id="CHEBI:57540"/>
    </ligand>
</feature>
<protein>
    <submittedName>
        <fullName evidence="7">3-hydroxybutyryl-coa dehydrogenase</fullName>
    </submittedName>
</protein>
<dbReference type="PANTHER" id="PTHR48075:SF5">
    <property type="entry name" value="3-HYDROXYBUTYRYL-COA DEHYDROGENASE"/>
    <property type="match status" value="1"/>
</dbReference>
<reference evidence="7 8" key="1">
    <citation type="journal article" date="1999" name="Proc. Jpn. Acad.">
        <title>Determination of the complete genomic DNA sequence of Thermoplasma volvanium GSS1.</title>
        <authorList>
            <person name="Kawashima T."/>
            <person name="Yamamoto Y."/>
            <person name="Aramaki H."/>
            <person name="Nunoshiba T."/>
            <person name="Kawamoto T."/>
            <person name="Watanabe K."/>
            <person name="Yamazaki M."/>
            <person name="Kanehori K."/>
            <person name="Amano N."/>
            <person name="Ohya Y."/>
            <person name="Makino K."/>
            <person name="Suzuki M."/>
        </authorList>
    </citation>
    <scope>NUCLEOTIDE SEQUENCE [LARGE SCALE GENOMIC DNA]</scope>
    <source>
        <strain evidence="8">ATCC 51530 / DSM 4299 / JCM 9571 / NBRC 15438 / GSS1</strain>
    </source>
</reference>
<dbReference type="Proteomes" id="UP000001017">
    <property type="component" value="Chromosome"/>
</dbReference>
<dbReference type="AlphaFoldDB" id="Q979P5"/>
<dbReference type="InterPro" id="IPR006176">
    <property type="entry name" value="3-OHacyl-CoA_DH_NAD-bd"/>
</dbReference>
<dbReference type="Pfam" id="PF02737">
    <property type="entry name" value="3HCDH_N"/>
    <property type="match status" value="1"/>
</dbReference>
<dbReference type="Pfam" id="PF00725">
    <property type="entry name" value="3HCDH"/>
    <property type="match status" value="1"/>
</dbReference>
<dbReference type="PhylomeDB" id="Q979P5"/>
<feature type="binding site" evidence="4">
    <location>
        <position position="33"/>
    </location>
    <ligand>
        <name>NAD(+)</name>
        <dbReference type="ChEBI" id="CHEBI:57540"/>
    </ligand>
</feature>
<dbReference type="eggNOG" id="arCOG00250">
    <property type="taxonomic scope" value="Archaea"/>
</dbReference>
<dbReference type="KEGG" id="tvo:TVG1148597"/>
<reference evidence="7 8" key="2">
    <citation type="journal article" date="2000" name="Proc. Natl. Acad. Sci. U.S.A.">
        <title>Archaeal adaptation to higher temperatures revealed by genomic sequence of Thermoplasma volcanium.</title>
        <authorList>
            <person name="Kawashima T."/>
            <person name="Amano N."/>
            <person name="Koike H."/>
            <person name="Makino S."/>
            <person name="Higuchi S."/>
            <person name="Kawashima-Ohya Y."/>
            <person name="Watanabe K."/>
            <person name="Yamazaki M."/>
            <person name="Kanehori K."/>
            <person name="Kawamoto T."/>
            <person name="Nunoshiba T."/>
            <person name="Yamamoto Y."/>
            <person name="Aramaki H."/>
            <person name="Makino K."/>
            <person name="Suzuki M."/>
        </authorList>
    </citation>
    <scope>NUCLEOTIDE SEQUENCE [LARGE SCALE GENOMIC DNA]</scope>
    <source>
        <strain evidence="8">ATCC 51530 / DSM 4299 / JCM 9571 / NBRC 15438 / GSS1</strain>
    </source>
</reference>
<dbReference type="PIRSF" id="PIRSF000105">
    <property type="entry name" value="HCDH"/>
    <property type="match status" value="1"/>
</dbReference>
<feature type="binding site" evidence="4">
    <location>
        <position position="126"/>
    </location>
    <ligand>
        <name>NAD(+)</name>
        <dbReference type="ChEBI" id="CHEBI:57540"/>
    </ligand>
</feature>
<evidence type="ECO:0000259" key="5">
    <source>
        <dbReference type="Pfam" id="PF00725"/>
    </source>
</evidence>
<dbReference type="RefSeq" id="WP_010917349.1">
    <property type="nucleotide sequence ID" value="NC_002689.2"/>
</dbReference>
<dbReference type="InterPro" id="IPR008927">
    <property type="entry name" value="6-PGluconate_DH-like_C_sf"/>
</dbReference>
<evidence type="ECO:0000259" key="6">
    <source>
        <dbReference type="Pfam" id="PF02737"/>
    </source>
</evidence>
<dbReference type="HOGENOM" id="CLU_009834_2_0_2"/>
<organism evidence="7 8">
    <name type="scientific">Thermoplasma volcanium (strain ATCC 51530 / DSM 4299 / JCM 9571 / NBRC 15438 / GSS1)</name>
    <dbReference type="NCBI Taxonomy" id="273116"/>
    <lineage>
        <taxon>Archaea</taxon>
        <taxon>Methanobacteriati</taxon>
        <taxon>Thermoplasmatota</taxon>
        <taxon>Thermoplasmata</taxon>
        <taxon>Thermoplasmatales</taxon>
        <taxon>Thermoplasmataceae</taxon>
        <taxon>Thermoplasma</taxon>
    </lineage>
</organism>
<comment type="similarity">
    <text evidence="1">Belongs to the 3-hydroxyacyl-CoA dehydrogenase family.</text>
</comment>
<feature type="binding site" evidence="4">
    <location>
        <position position="306"/>
    </location>
    <ligand>
        <name>NAD(+)</name>
        <dbReference type="ChEBI" id="CHEBI:57540"/>
    </ligand>
</feature>
<evidence type="ECO:0000256" key="4">
    <source>
        <dbReference type="PIRSR" id="PIRSR000105-2"/>
    </source>
</evidence>
<gene>
    <name evidence="7" type="ORF">TVG1148597</name>
</gene>
<dbReference type="Gene3D" id="3.40.50.720">
    <property type="entry name" value="NAD(P)-binding Rossmann-like Domain"/>
    <property type="match status" value="1"/>
</dbReference>
<proteinExistence type="inferred from homology"/>
<keyword evidence="4" id="KW-0520">NAD</keyword>
<dbReference type="GO" id="GO:0016616">
    <property type="term" value="F:oxidoreductase activity, acting on the CH-OH group of donors, NAD or NADP as acceptor"/>
    <property type="evidence" value="ECO:0007669"/>
    <property type="project" value="InterPro"/>
</dbReference>
<evidence type="ECO:0000256" key="1">
    <source>
        <dbReference type="ARBA" id="ARBA00009463"/>
    </source>
</evidence>
<dbReference type="GeneID" id="1441231"/>
<feature type="binding site" evidence="4">
    <location>
        <position position="147"/>
    </location>
    <ligand>
        <name>NAD(+)</name>
        <dbReference type="ChEBI" id="CHEBI:57540"/>
    </ligand>
</feature>
<dbReference type="PaxDb" id="273116-14325353"/>
<evidence type="ECO:0000313" key="8">
    <source>
        <dbReference type="Proteomes" id="UP000001017"/>
    </source>
</evidence>
<dbReference type="PANTHER" id="PTHR48075">
    <property type="entry name" value="3-HYDROXYACYL-COA DEHYDROGENASE FAMILY PROTEIN"/>
    <property type="match status" value="1"/>
</dbReference>
<dbReference type="STRING" id="273116.gene:9381914"/>
<dbReference type="SUPFAM" id="SSF51735">
    <property type="entry name" value="NAD(P)-binding Rossmann-fold domains"/>
    <property type="match status" value="1"/>
</dbReference>
<dbReference type="InterPro" id="IPR036291">
    <property type="entry name" value="NAD(P)-bd_dom_sf"/>
</dbReference>
<evidence type="ECO:0000256" key="2">
    <source>
        <dbReference type="ARBA" id="ARBA00023002"/>
    </source>
</evidence>
<feature type="domain" description="3-hydroxyacyl-CoA dehydrogenase NAD binding" evidence="6">
    <location>
        <begin position="5"/>
        <end position="203"/>
    </location>
</feature>
<dbReference type="GO" id="GO:0070403">
    <property type="term" value="F:NAD+ binding"/>
    <property type="evidence" value="ECO:0007669"/>
    <property type="project" value="InterPro"/>
</dbReference>
<dbReference type="GO" id="GO:0006631">
    <property type="term" value="P:fatty acid metabolic process"/>
    <property type="evidence" value="ECO:0007669"/>
    <property type="project" value="InterPro"/>
</dbReference>
<dbReference type="EMBL" id="BA000011">
    <property type="protein sequence ID" value="BAB60257.1"/>
    <property type="molecule type" value="Genomic_DNA"/>
</dbReference>
<dbReference type="InterPro" id="IPR013328">
    <property type="entry name" value="6PGD_dom2"/>
</dbReference>